<keyword evidence="5 10" id="KW-0547">Nucleotide-binding</keyword>
<reference evidence="12 13" key="1">
    <citation type="submission" date="2019-08" db="EMBL/GenBank/DDBJ databases">
        <authorList>
            <person name="Peeters C."/>
        </authorList>
    </citation>
    <scope>NUCLEOTIDE SEQUENCE [LARGE SCALE GENOMIC DNA]</scope>
    <source>
        <strain evidence="12 13">LMG 31010</strain>
    </source>
</reference>
<dbReference type="Pfam" id="PF04073">
    <property type="entry name" value="tRNA_edit"/>
    <property type="match status" value="1"/>
</dbReference>
<dbReference type="Gene3D" id="3.30.930.10">
    <property type="entry name" value="Bira Bifunctional Protein, Domain 2"/>
    <property type="match status" value="2"/>
</dbReference>
<dbReference type="PIRSF" id="PIRSF001535">
    <property type="entry name" value="ProRS_1"/>
    <property type="match status" value="1"/>
</dbReference>
<gene>
    <name evidence="10" type="primary">proS</name>
    <name evidence="12" type="ORF">PCO31010_05005</name>
</gene>
<protein>
    <recommendedName>
        <fullName evidence="10">Proline--tRNA ligase</fullName>
        <ecNumber evidence="10">6.1.1.15</ecNumber>
    </recommendedName>
    <alternativeName>
        <fullName evidence="10">Prolyl-tRNA synthetase</fullName>
        <shortName evidence="10">ProRS</shortName>
    </alternativeName>
</protein>
<comment type="subunit">
    <text evidence="2 10">Homodimer.</text>
</comment>
<organism evidence="12 13">
    <name type="scientific">Pandoraea commovens</name>
    <dbReference type="NCBI Taxonomy" id="2508289"/>
    <lineage>
        <taxon>Bacteria</taxon>
        <taxon>Pseudomonadati</taxon>
        <taxon>Pseudomonadota</taxon>
        <taxon>Betaproteobacteria</taxon>
        <taxon>Burkholderiales</taxon>
        <taxon>Burkholderiaceae</taxon>
        <taxon>Pandoraea</taxon>
    </lineage>
</organism>
<evidence type="ECO:0000256" key="2">
    <source>
        <dbReference type="ARBA" id="ARBA00011738"/>
    </source>
</evidence>
<keyword evidence="3 10" id="KW-0963">Cytoplasm</keyword>
<dbReference type="EC" id="6.1.1.15" evidence="10"/>
<dbReference type="InterPro" id="IPR036621">
    <property type="entry name" value="Anticodon-bd_dom_sf"/>
</dbReference>
<keyword evidence="6 10" id="KW-0067">ATP-binding</keyword>
<dbReference type="CDD" id="cd04334">
    <property type="entry name" value="ProRS-INS"/>
    <property type="match status" value="1"/>
</dbReference>
<comment type="domain">
    <text evidence="10">Consists of three domains: the N-terminal catalytic domain, the editing domain and the C-terminal anticodon-binding domain.</text>
</comment>
<feature type="domain" description="Aminoacyl-transfer RNA synthetases class-II family profile" evidence="11">
    <location>
        <begin position="66"/>
        <end position="504"/>
    </location>
</feature>
<proteinExistence type="inferred from homology"/>
<dbReference type="FunFam" id="3.30.930.10:FF:000043">
    <property type="entry name" value="Proline--tRNA ligase"/>
    <property type="match status" value="1"/>
</dbReference>
<dbReference type="InterPro" id="IPR006195">
    <property type="entry name" value="aa-tRNA-synth_II"/>
</dbReference>
<dbReference type="Pfam" id="PF00587">
    <property type="entry name" value="tRNA-synt_2b"/>
    <property type="match status" value="1"/>
</dbReference>
<comment type="catalytic activity">
    <reaction evidence="9 10">
        <text>tRNA(Pro) + L-proline + ATP = L-prolyl-tRNA(Pro) + AMP + diphosphate</text>
        <dbReference type="Rhea" id="RHEA:14305"/>
        <dbReference type="Rhea" id="RHEA-COMP:9700"/>
        <dbReference type="Rhea" id="RHEA-COMP:9702"/>
        <dbReference type="ChEBI" id="CHEBI:30616"/>
        <dbReference type="ChEBI" id="CHEBI:33019"/>
        <dbReference type="ChEBI" id="CHEBI:60039"/>
        <dbReference type="ChEBI" id="CHEBI:78442"/>
        <dbReference type="ChEBI" id="CHEBI:78532"/>
        <dbReference type="ChEBI" id="CHEBI:456215"/>
        <dbReference type="EC" id="6.1.1.15"/>
    </reaction>
</comment>
<dbReference type="SUPFAM" id="SSF55826">
    <property type="entry name" value="YbaK/ProRS associated domain"/>
    <property type="match status" value="1"/>
</dbReference>
<dbReference type="InterPro" id="IPR023717">
    <property type="entry name" value="Pro-tRNA-Synthase_IIa_type1"/>
</dbReference>
<dbReference type="PROSITE" id="PS50862">
    <property type="entry name" value="AA_TRNA_LIGASE_II"/>
    <property type="match status" value="1"/>
</dbReference>
<dbReference type="NCBIfam" id="TIGR00409">
    <property type="entry name" value="proS_fam_II"/>
    <property type="match status" value="1"/>
</dbReference>
<evidence type="ECO:0000256" key="1">
    <source>
        <dbReference type="ARBA" id="ARBA00004496"/>
    </source>
</evidence>
<evidence type="ECO:0000256" key="7">
    <source>
        <dbReference type="ARBA" id="ARBA00022917"/>
    </source>
</evidence>
<evidence type="ECO:0000256" key="10">
    <source>
        <dbReference type="HAMAP-Rule" id="MF_01569"/>
    </source>
</evidence>
<accession>A0A5E4Z4F0</accession>
<dbReference type="EMBL" id="CABPSA010000012">
    <property type="protein sequence ID" value="VVE55405.1"/>
    <property type="molecule type" value="Genomic_DNA"/>
</dbReference>
<dbReference type="HAMAP" id="MF_01569">
    <property type="entry name" value="Pro_tRNA_synth_type1"/>
    <property type="match status" value="1"/>
</dbReference>
<comment type="similarity">
    <text evidence="10">Belongs to the class-II aminoacyl-tRNA synthetase family. ProS type 1 subfamily.</text>
</comment>
<dbReference type="CDD" id="cd00779">
    <property type="entry name" value="ProRS_core_prok"/>
    <property type="match status" value="1"/>
</dbReference>
<dbReference type="PANTHER" id="PTHR42753:SF2">
    <property type="entry name" value="PROLINE--TRNA LIGASE"/>
    <property type="match status" value="1"/>
</dbReference>
<comment type="subcellular location">
    <subcellularLocation>
        <location evidence="1 10">Cytoplasm</location>
    </subcellularLocation>
</comment>
<evidence type="ECO:0000256" key="6">
    <source>
        <dbReference type="ARBA" id="ARBA00022840"/>
    </source>
</evidence>
<dbReference type="InterPro" id="IPR007214">
    <property type="entry name" value="YbaK/aa-tRNA-synth-assoc-dom"/>
</dbReference>
<evidence type="ECO:0000313" key="13">
    <source>
        <dbReference type="Proteomes" id="UP000343335"/>
    </source>
</evidence>
<dbReference type="Gene3D" id="3.40.50.800">
    <property type="entry name" value="Anticodon-binding domain"/>
    <property type="match status" value="1"/>
</dbReference>
<name>A0A5E4Z4F0_9BURK</name>
<evidence type="ECO:0000313" key="12">
    <source>
        <dbReference type="EMBL" id="VVE55405.1"/>
    </source>
</evidence>
<dbReference type="GO" id="GO:0005829">
    <property type="term" value="C:cytosol"/>
    <property type="evidence" value="ECO:0007669"/>
    <property type="project" value="TreeGrafter"/>
</dbReference>
<dbReference type="PRINTS" id="PR01046">
    <property type="entry name" value="TRNASYNTHPRO"/>
</dbReference>
<dbReference type="InterPro" id="IPR004500">
    <property type="entry name" value="Pro-tRNA-synth_IIa_bac-type"/>
</dbReference>
<dbReference type="GO" id="GO:0006433">
    <property type="term" value="P:prolyl-tRNA aminoacylation"/>
    <property type="evidence" value="ECO:0007669"/>
    <property type="project" value="UniProtKB-UniRule"/>
</dbReference>
<keyword evidence="7 10" id="KW-0648">Protein biosynthesis</keyword>
<evidence type="ECO:0000256" key="5">
    <source>
        <dbReference type="ARBA" id="ARBA00022741"/>
    </source>
</evidence>
<dbReference type="PANTHER" id="PTHR42753">
    <property type="entry name" value="MITOCHONDRIAL RIBOSOME PROTEIN L39/PROLYL-TRNA LIGASE FAMILY MEMBER"/>
    <property type="match status" value="1"/>
</dbReference>
<dbReference type="InterPro" id="IPR002316">
    <property type="entry name" value="Pro-tRNA-ligase_IIa"/>
</dbReference>
<comment type="function">
    <text evidence="10">Catalyzes the attachment of proline to tRNA(Pro) in a two-step reaction: proline is first activated by ATP to form Pro-AMP and then transferred to the acceptor end of tRNA(Pro). As ProRS can inadvertently accommodate and process non-cognate amino acids such as alanine and cysteine, to avoid such errors it has two additional distinct editing activities against alanine. One activity is designated as 'pretransfer' editing and involves the tRNA(Pro)-independent hydrolysis of activated Ala-AMP. The other activity is designated 'posttransfer' editing and involves deacylation of mischarged Ala-tRNA(Pro). The misacylated Cys-tRNA(Pro) is not edited by ProRS.</text>
</comment>
<keyword evidence="8 10" id="KW-0030">Aminoacyl-tRNA synthetase</keyword>
<dbReference type="Proteomes" id="UP000343335">
    <property type="component" value="Unassembled WGS sequence"/>
</dbReference>
<dbReference type="GO" id="GO:0002161">
    <property type="term" value="F:aminoacyl-tRNA deacylase activity"/>
    <property type="evidence" value="ECO:0007669"/>
    <property type="project" value="InterPro"/>
</dbReference>
<dbReference type="InterPro" id="IPR002314">
    <property type="entry name" value="aa-tRNA-synt_IIb"/>
</dbReference>
<dbReference type="AlphaFoldDB" id="A0A5E4Z4F0"/>
<evidence type="ECO:0000256" key="3">
    <source>
        <dbReference type="ARBA" id="ARBA00022490"/>
    </source>
</evidence>
<dbReference type="SUPFAM" id="SSF52954">
    <property type="entry name" value="Class II aaRS ABD-related"/>
    <property type="match status" value="1"/>
</dbReference>
<evidence type="ECO:0000259" key="11">
    <source>
        <dbReference type="PROSITE" id="PS50862"/>
    </source>
</evidence>
<dbReference type="GO" id="GO:0004827">
    <property type="term" value="F:proline-tRNA ligase activity"/>
    <property type="evidence" value="ECO:0007669"/>
    <property type="project" value="UniProtKB-UniRule"/>
</dbReference>
<dbReference type="SUPFAM" id="SSF55681">
    <property type="entry name" value="Class II aaRS and biotin synthetases"/>
    <property type="match status" value="1"/>
</dbReference>
<keyword evidence="4 10" id="KW-0436">Ligase</keyword>
<dbReference type="InterPro" id="IPR036754">
    <property type="entry name" value="YbaK/aa-tRNA-synt-asso_dom_sf"/>
</dbReference>
<dbReference type="InterPro" id="IPR050062">
    <property type="entry name" value="Pro-tRNA_synthetase"/>
</dbReference>
<sequence>MAHGVNPHRPGPASLHQTEPSRAPLTLFFPEICMKASRFFIGTLKEAPADAEIVSHKLMMRAGMIRRVAGGIYDYLPIGLRSIRKVEAIVREEMNRAGALELLMPAVQPAELWQESGRWEKYGPELLRLKDRHDRDFVVGPTHEEVVTDIARREIKSYRQLPVNFYQVQTKFRDEIRPRFGVMRGREFIMKDAYSFDKDRAGLQVSYQKMFDAYVRIFTRLGLEFRAVVADNGSIGGSGSHEFHVIAETGEDAIAYCPTSDYAANVEMAEALPPQGERPAAAEAMTKTATPGKAKCEAVAELLSIPLARTVKSIVLATDSKDTGTQVWLLLLRGDHELNEIKASKVPGLGELRFASEAEIVEWFGTPPGYLGPIGTKKPVKLVVDRSVAHMSDFVVGANEKDFHITGVNWGRDLPEPEIVADLRNIVPGDASPDGKGEIALCRGIEVGHVFQLGTKYSEAMNATFLDENGKPAPMEMGCYGIGITRILGAAIEQNFDERGIIWPESIAPFEVVLCPMGYDRSDAVRAAADKLYEDLVAAGVDVILDDRGERPGVMFADWELIGVPHRVVIGDRGLKEGKIEYQGRRDTEAQLLDAASVAEVVTGKVRAAKAV</sequence>
<evidence type="ECO:0000256" key="4">
    <source>
        <dbReference type="ARBA" id="ARBA00022598"/>
    </source>
</evidence>
<dbReference type="FunFam" id="3.30.930.10:FF:000097">
    <property type="entry name" value="Proline--tRNA ligase"/>
    <property type="match status" value="1"/>
</dbReference>
<dbReference type="GO" id="GO:0005524">
    <property type="term" value="F:ATP binding"/>
    <property type="evidence" value="ECO:0007669"/>
    <property type="project" value="UniProtKB-UniRule"/>
</dbReference>
<dbReference type="InterPro" id="IPR033730">
    <property type="entry name" value="ProRS_core_prok"/>
</dbReference>
<dbReference type="Pfam" id="PF03129">
    <property type="entry name" value="HGTP_anticodon"/>
    <property type="match status" value="1"/>
</dbReference>
<dbReference type="InterPro" id="IPR045864">
    <property type="entry name" value="aa-tRNA-synth_II/BPL/LPL"/>
</dbReference>
<dbReference type="Gene3D" id="3.90.960.10">
    <property type="entry name" value="YbaK/aminoacyl-tRNA synthetase-associated domain"/>
    <property type="match status" value="1"/>
</dbReference>
<evidence type="ECO:0000256" key="8">
    <source>
        <dbReference type="ARBA" id="ARBA00023146"/>
    </source>
</evidence>
<dbReference type="NCBIfam" id="NF006625">
    <property type="entry name" value="PRK09194.1"/>
    <property type="match status" value="1"/>
</dbReference>
<dbReference type="InterPro" id="IPR004154">
    <property type="entry name" value="Anticodon-bd"/>
</dbReference>
<evidence type="ECO:0000256" key="9">
    <source>
        <dbReference type="ARBA" id="ARBA00047671"/>
    </source>
</evidence>
<dbReference type="CDD" id="cd00861">
    <property type="entry name" value="ProRS_anticodon_short"/>
    <property type="match status" value="1"/>
</dbReference>
<dbReference type="InterPro" id="IPR044140">
    <property type="entry name" value="ProRS_anticodon_short"/>
</dbReference>